<evidence type="ECO:0000313" key="2">
    <source>
        <dbReference type="Proteomes" id="UP000029096"/>
    </source>
</evidence>
<keyword evidence="2" id="KW-1185">Reference proteome</keyword>
<comment type="caution">
    <text evidence="1">The sequence shown here is derived from an EMBL/GenBank/DDBJ whole genome shotgun (WGS) entry which is preliminary data.</text>
</comment>
<dbReference type="EMBL" id="JGYP01000001">
    <property type="protein sequence ID" value="KFI46713.1"/>
    <property type="molecule type" value="Genomic_DNA"/>
</dbReference>
<gene>
    <name evidence="1" type="ORF">BBOH_0185</name>
</gene>
<evidence type="ECO:0000313" key="1">
    <source>
        <dbReference type="EMBL" id="KFI46713.1"/>
    </source>
</evidence>
<protein>
    <submittedName>
        <fullName evidence="1">Uncharacterized protein</fullName>
    </submittedName>
</protein>
<dbReference type="Proteomes" id="UP000029096">
    <property type="component" value="Unassembled WGS sequence"/>
</dbReference>
<dbReference type="STRING" id="1437606.BBOH_0185"/>
<sequence>MTSEELTSQTQGPQSVQVMQDENGIMVLGEDSAVDAWLKKTGLGAASQLGEYSRSAKRAPAVFKH</sequence>
<dbReference type="AlphaFoldDB" id="A0A086ZJL3"/>
<dbReference type="RefSeq" id="WP_033520238.1">
    <property type="nucleotide sequence ID" value="NZ_JDUS01000001.1"/>
</dbReference>
<proteinExistence type="predicted"/>
<organism evidence="1 2">
    <name type="scientific">Bifidobacterium bohemicum DSM 22767</name>
    <dbReference type="NCBI Taxonomy" id="1437606"/>
    <lineage>
        <taxon>Bacteria</taxon>
        <taxon>Bacillati</taxon>
        <taxon>Actinomycetota</taxon>
        <taxon>Actinomycetes</taxon>
        <taxon>Bifidobacteriales</taxon>
        <taxon>Bifidobacteriaceae</taxon>
        <taxon>Bifidobacterium</taxon>
    </lineage>
</organism>
<accession>A0A086ZJL3</accession>
<name>A0A086ZJL3_9BIFI</name>
<reference evidence="1 2" key="1">
    <citation type="submission" date="2014-03" db="EMBL/GenBank/DDBJ databases">
        <title>Genomics of Bifidobacteria.</title>
        <authorList>
            <person name="Ventura M."/>
            <person name="Milani C."/>
            <person name="Lugli G.A."/>
        </authorList>
    </citation>
    <scope>NUCLEOTIDE SEQUENCE [LARGE SCALE GENOMIC DNA]</scope>
    <source>
        <strain evidence="1 2">DSM 22767</strain>
    </source>
</reference>